<dbReference type="EMBL" id="BAABME010000546">
    <property type="protein sequence ID" value="GAA0143696.1"/>
    <property type="molecule type" value="Genomic_DNA"/>
</dbReference>
<evidence type="ECO:0000259" key="1">
    <source>
        <dbReference type="Pfam" id="PF13456"/>
    </source>
</evidence>
<dbReference type="GO" id="GO:0003676">
    <property type="term" value="F:nucleic acid binding"/>
    <property type="evidence" value="ECO:0007669"/>
    <property type="project" value="InterPro"/>
</dbReference>
<dbReference type="InterPro" id="IPR036397">
    <property type="entry name" value="RNaseH_sf"/>
</dbReference>
<dbReference type="Pfam" id="PF13456">
    <property type="entry name" value="RVT_3"/>
    <property type="match status" value="1"/>
</dbReference>
<organism evidence="2 3">
    <name type="scientific">Lithospermum erythrorhizon</name>
    <name type="common">Purple gromwell</name>
    <name type="synonym">Lithospermum officinale var. erythrorhizon</name>
    <dbReference type="NCBI Taxonomy" id="34254"/>
    <lineage>
        <taxon>Eukaryota</taxon>
        <taxon>Viridiplantae</taxon>
        <taxon>Streptophyta</taxon>
        <taxon>Embryophyta</taxon>
        <taxon>Tracheophyta</taxon>
        <taxon>Spermatophyta</taxon>
        <taxon>Magnoliopsida</taxon>
        <taxon>eudicotyledons</taxon>
        <taxon>Gunneridae</taxon>
        <taxon>Pentapetalae</taxon>
        <taxon>asterids</taxon>
        <taxon>lamiids</taxon>
        <taxon>Boraginales</taxon>
        <taxon>Boraginaceae</taxon>
        <taxon>Boraginoideae</taxon>
        <taxon>Lithospermeae</taxon>
        <taxon>Lithospermum</taxon>
    </lineage>
</organism>
<gene>
    <name evidence="2" type="ORF">LIER_04314</name>
</gene>
<protein>
    <recommendedName>
        <fullName evidence="1">RNase H type-1 domain-containing protein</fullName>
    </recommendedName>
</protein>
<feature type="domain" description="RNase H type-1" evidence="1">
    <location>
        <begin position="29"/>
        <end position="112"/>
    </location>
</feature>
<reference evidence="2 3" key="1">
    <citation type="submission" date="2024-01" db="EMBL/GenBank/DDBJ databases">
        <title>The complete chloroplast genome sequence of Lithospermum erythrorhizon: insights into the phylogenetic relationship among Boraginaceae species and the maternal lineages of purple gromwells.</title>
        <authorList>
            <person name="Okada T."/>
            <person name="Watanabe K."/>
        </authorList>
    </citation>
    <scope>NUCLEOTIDE SEQUENCE [LARGE SCALE GENOMIC DNA]</scope>
</reference>
<dbReference type="Gene3D" id="3.30.420.10">
    <property type="entry name" value="Ribonuclease H-like superfamily/Ribonuclease H"/>
    <property type="match status" value="1"/>
</dbReference>
<dbReference type="InterPro" id="IPR044730">
    <property type="entry name" value="RNase_H-like_dom_plant"/>
</dbReference>
<proteinExistence type="predicted"/>
<comment type="caution">
    <text evidence="2">The sequence shown here is derived from an EMBL/GenBank/DDBJ whole genome shotgun (WGS) entry which is preliminary data.</text>
</comment>
<keyword evidence="3" id="KW-1185">Reference proteome</keyword>
<evidence type="ECO:0000313" key="2">
    <source>
        <dbReference type="EMBL" id="GAA0143696.1"/>
    </source>
</evidence>
<dbReference type="AlphaFoldDB" id="A0AAV3NY82"/>
<name>A0AAV3NY82_LITER</name>
<accession>A0AAV3NY82</accession>
<dbReference type="GO" id="GO:0004523">
    <property type="term" value="F:RNA-DNA hybrid ribonuclease activity"/>
    <property type="evidence" value="ECO:0007669"/>
    <property type="project" value="InterPro"/>
</dbReference>
<dbReference type="PANTHER" id="PTHR47074">
    <property type="entry name" value="BNAC02G40300D PROTEIN"/>
    <property type="match status" value="1"/>
</dbReference>
<dbReference type="InterPro" id="IPR052929">
    <property type="entry name" value="RNase_H-like_EbsB-rel"/>
</dbReference>
<dbReference type="PANTHER" id="PTHR47074:SF11">
    <property type="entry name" value="REVERSE TRANSCRIPTASE-LIKE PROTEIN"/>
    <property type="match status" value="1"/>
</dbReference>
<dbReference type="Proteomes" id="UP001454036">
    <property type="component" value="Unassembled WGS sequence"/>
</dbReference>
<dbReference type="InterPro" id="IPR012337">
    <property type="entry name" value="RNaseH-like_sf"/>
</dbReference>
<sequence>MNCVGPQTGFVKVNCVAKWDKASKSGATAVCAFGEAQAIRDGIEYATKQGWRRLQVESDSNLLICILQGEAIVPIEIAILVAYIHMMVTGLEVKFQFTRREHNNAAHEVAHWNCGSEQEASWLEVPPHWLISRLIHDCSTVVSSVY</sequence>
<dbReference type="SUPFAM" id="SSF53098">
    <property type="entry name" value="Ribonuclease H-like"/>
    <property type="match status" value="1"/>
</dbReference>
<evidence type="ECO:0000313" key="3">
    <source>
        <dbReference type="Proteomes" id="UP001454036"/>
    </source>
</evidence>
<dbReference type="CDD" id="cd06222">
    <property type="entry name" value="RNase_H_like"/>
    <property type="match status" value="1"/>
</dbReference>
<dbReference type="InterPro" id="IPR002156">
    <property type="entry name" value="RNaseH_domain"/>
</dbReference>